<dbReference type="Pfam" id="PF04321">
    <property type="entry name" value="RmlD_sub_bind"/>
    <property type="match status" value="1"/>
</dbReference>
<dbReference type="Gene3D" id="3.40.50.720">
    <property type="entry name" value="NAD(P)-binding Rossmann-like Domain"/>
    <property type="match status" value="1"/>
</dbReference>
<feature type="domain" description="RmlD-like substrate binding" evidence="1">
    <location>
        <begin position="1"/>
        <end position="155"/>
    </location>
</feature>
<name>A0A381ZJ21_9ZZZZ</name>
<dbReference type="PANTHER" id="PTHR10491">
    <property type="entry name" value="DTDP-4-DEHYDRORHAMNOSE REDUCTASE"/>
    <property type="match status" value="1"/>
</dbReference>
<dbReference type="SUPFAM" id="SSF51735">
    <property type="entry name" value="NAD(P)-binding Rossmann-fold domains"/>
    <property type="match status" value="1"/>
</dbReference>
<dbReference type="EMBL" id="UINC01021358">
    <property type="protein sequence ID" value="SVA88753.1"/>
    <property type="molecule type" value="Genomic_DNA"/>
</dbReference>
<reference evidence="2" key="1">
    <citation type="submission" date="2018-05" db="EMBL/GenBank/DDBJ databases">
        <authorList>
            <person name="Lanie J.A."/>
            <person name="Ng W.-L."/>
            <person name="Kazmierczak K.M."/>
            <person name="Andrzejewski T.M."/>
            <person name="Davidsen T.M."/>
            <person name="Wayne K.J."/>
            <person name="Tettelin H."/>
            <person name="Glass J.I."/>
            <person name="Rusch D."/>
            <person name="Podicherti R."/>
            <person name="Tsui H.-C.T."/>
            <person name="Winkler M.E."/>
        </authorList>
    </citation>
    <scope>NUCLEOTIDE SEQUENCE</scope>
</reference>
<evidence type="ECO:0000259" key="1">
    <source>
        <dbReference type="Pfam" id="PF04321"/>
    </source>
</evidence>
<protein>
    <recommendedName>
        <fullName evidence="1">RmlD-like substrate binding domain-containing protein</fullName>
    </recommendedName>
</protein>
<organism evidence="2">
    <name type="scientific">marine metagenome</name>
    <dbReference type="NCBI Taxonomy" id="408172"/>
    <lineage>
        <taxon>unclassified sequences</taxon>
        <taxon>metagenomes</taxon>
        <taxon>ecological metagenomes</taxon>
    </lineage>
</organism>
<gene>
    <name evidence="2" type="ORF">METZ01_LOCUS141607</name>
</gene>
<dbReference type="InterPro" id="IPR005913">
    <property type="entry name" value="dTDP_dehydrorham_reduct"/>
</dbReference>
<sequence>MRIGITGSRGVLGKRIADGLVKHQHSVIPFQGDVRNQDEVFEWSENLDALVHTAAIVPVPTVNQDLTKAIMTNVVGTTHLASAAAHTSTGHITYISSSHVYKGSQYDISEDHRLEPINLYGLTKLQGEQWVQAITENYLIIRVFSFFSSDQMAGFLVPALAERISKSSKKAILELHNADVLRDIADADWMSSVCVPLILKQEKGVINCGTGMRHTVLEIAEKLLTALRRTDCVWREKTGGDRNGLVADTTRLKTKLPYLPPFYLEQSLRKFAEDISANVPKED</sequence>
<dbReference type="InterPro" id="IPR029903">
    <property type="entry name" value="RmlD-like-bd"/>
</dbReference>
<dbReference type="AlphaFoldDB" id="A0A381ZJ21"/>
<dbReference type="InterPro" id="IPR036291">
    <property type="entry name" value="NAD(P)-bd_dom_sf"/>
</dbReference>
<dbReference type="CDD" id="cd08946">
    <property type="entry name" value="SDR_e"/>
    <property type="match status" value="1"/>
</dbReference>
<accession>A0A381ZJ21</accession>
<proteinExistence type="predicted"/>
<evidence type="ECO:0000313" key="2">
    <source>
        <dbReference type="EMBL" id="SVA88753.1"/>
    </source>
</evidence>
<dbReference type="PANTHER" id="PTHR10491:SF4">
    <property type="entry name" value="METHIONINE ADENOSYLTRANSFERASE 2 SUBUNIT BETA"/>
    <property type="match status" value="1"/>
</dbReference>